<dbReference type="Proteomes" id="UP000568664">
    <property type="component" value="Unassembled WGS sequence"/>
</dbReference>
<proteinExistence type="predicted"/>
<keyword evidence="1" id="KW-0812">Transmembrane</keyword>
<keyword evidence="1" id="KW-0472">Membrane</keyword>
<feature type="transmembrane region" description="Helical" evidence="1">
    <location>
        <begin position="6"/>
        <end position="24"/>
    </location>
</feature>
<dbReference type="Pfam" id="PF09838">
    <property type="entry name" value="DUF2065"/>
    <property type="match status" value="1"/>
</dbReference>
<comment type="caution">
    <text evidence="2">The sequence shown here is derived from an EMBL/GenBank/DDBJ whole genome shotgun (WGS) entry which is preliminary data.</text>
</comment>
<dbReference type="PANTHER" id="PTHR38602:SF1">
    <property type="entry name" value="INNER MEMBRANE PROTEIN"/>
    <property type="match status" value="1"/>
</dbReference>
<feature type="transmembrane region" description="Helical" evidence="1">
    <location>
        <begin position="45"/>
        <end position="61"/>
    </location>
</feature>
<dbReference type="PANTHER" id="PTHR38602">
    <property type="entry name" value="INNER MEMBRANE PROTEIN-RELATED"/>
    <property type="match status" value="1"/>
</dbReference>
<gene>
    <name evidence="2" type="ORF">HII17_02885</name>
</gene>
<dbReference type="EMBL" id="JABBXH010000001">
    <property type="protein sequence ID" value="NMP30498.1"/>
    <property type="molecule type" value="Genomic_DNA"/>
</dbReference>
<organism evidence="2 3">
    <name type="scientific">Thalassotalea algicola</name>
    <dbReference type="NCBI Taxonomy" id="2716224"/>
    <lineage>
        <taxon>Bacteria</taxon>
        <taxon>Pseudomonadati</taxon>
        <taxon>Pseudomonadota</taxon>
        <taxon>Gammaproteobacteria</taxon>
        <taxon>Alteromonadales</taxon>
        <taxon>Colwelliaceae</taxon>
        <taxon>Thalassotalea</taxon>
    </lineage>
</organism>
<reference evidence="2 3" key="1">
    <citation type="submission" date="2020-04" db="EMBL/GenBank/DDBJ databases">
        <title>Thalassotalea sp. M1531, isolated from the surface of marine red alga.</title>
        <authorList>
            <person name="Pang L."/>
            <person name="Lu D.-C."/>
        </authorList>
    </citation>
    <scope>NUCLEOTIDE SEQUENCE [LARGE SCALE GENOMIC DNA]</scope>
    <source>
        <strain evidence="2 3">M1531</strain>
    </source>
</reference>
<evidence type="ECO:0000313" key="3">
    <source>
        <dbReference type="Proteomes" id="UP000568664"/>
    </source>
</evidence>
<keyword evidence="1" id="KW-1133">Transmembrane helix</keyword>
<evidence type="ECO:0000256" key="1">
    <source>
        <dbReference type="SAM" id="Phobius"/>
    </source>
</evidence>
<dbReference type="InterPro" id="IPR019201">
    <property type="entry name" value="DUF2065"/>
</dbReference>
<protein>
    <submittedName>
        <fullName evidence="2">DUF2065 domain-containing protein</fullName>
    </submittedName>
</protein>
<name>A0A7Y0Q5N1_9GAMM</name>
<evidence type="ECO:0000313" key="2">
    <source>
        <dbReference type="EMBL" id="NMP30498.1"/>
    </source>
</evidence>
<dbReference type="RefSeq" id="WP_169073801.1">
    <property type="nucleotide sequence ID" value="NZ_JABBXH010000001.1"/>
</dbReference>
<keyword evidence="3" id="KW-1185">Reference proteome</keyword>
<sequence length="62" mass="6846">MNLDTLIIAIAIAFLIEGFFPAFFPNKWQAYVAKLAQESTTNIRNIGLFIMAIGAVILFVAI</sequence>
<accession>A0A7Y0Q5N1</accession>
<dbReference type="AlphaFoldDB" id="A0A7Y0Q5N1"/>